<feature type="transmembrane region" description="Helical" evidence="7">
    <location>
        <begin position="258"/>
        <end position="280"/>
    </location>
</feature>
<dbReference type="InterPro" id="IPR035906">
    <property type="entry name" value="MetI-like_sf"/>
</dbReference>
<dbReference type="GO" id="GO:0042884">
    <property type="term" value="P:microcin transport"/>
    <property type="evidence" value="ECO:0007669"/>
    <property type="project" value="TreeGrafter"/>
</dbReference>
<dbReference type="GO" id="GO:0055085">
    <property type="term" value="P:transmembrane transport"/>
    <property type="evidence" value="ECO:0007669"/>
    <property type="project" value="InterPro"/>
</dbReference>
<comment type="subcellular location">
    <subcellularLocation>
        <location evidence="1 7">Cell membrane</location>
        <topology evidence="1 7">Multi-pass membrane protein</topology>
    </subcellularLocation>
</comment>
<feature type="transmembrane region" description="Helical" evidence="7">
    <location>
        <begin position="300"/>
        <end position="326"/>
    </location>
</feature>
<evidence type="ECO:0000256" key="1">
    <source>
        <dbReference type="ARBA" id="ARBA00004651"/>
    </source>
</evidence>
<dbReference type="EMBL" id="BATM01000008">
    <property type="protein sequence ID" value="GAD79052.1"/>
    <property type="molecule type" value="Genomic_DNA"/>
</dbReference>
<dbReference type="GO" id="GO:0005886">
    <property type="term" value="C:plasma membrane"/>
    <property type="evidence" value="ECO:0007669"/>
    <property type="project" value="UniProtKB-SubCell"/>
</dbReference>
<name>U3B0Q0_9VIBR</name>
<dbReference type="PANTHER" id="PTHR30465">
    <property type="entry name" value="INNER MEMBRANE ABC TRANSPORTER"/>
    <property type="match status" value="1"/>
</dbReference>
<dbReference type="InterPro" id="IPR000515">
    <property type="entry name" value="MetI-like"/>
</dbReference>
<dbReference type="Proteomes" id="UP000016562">
    <property type="component" value="Unassembled WGS sequence"/>
</dbReference>
<organism evidence="9 10">
    <name type="scientific">Vibrio ezurae NBRC 102218</name>
    <dbReference type="NCBI Taxonomy" id="1219080"/>
    <lineage>
        <taxon>Bacteria</taxon>
        <taxon>Pseudomonadati</taxon>
        <taxon>Pseudomonadota</taxon>
        <taxon>Gammaproteobacteria</taxon>
        <taxon>Vibrionales</taxon>
        <taxon>Vibrionaceae</taxon>
        <taxon>Vibrio</taxon>
    </lineage>
</organism>
<evidence type="ECO:0000256" key="4">
    <source>
        <dbReference type="ARBA" id="ARBA00022692"/>
    </source>
</evidence>
<sequence>MLGYFIKRLLLIIPTFLGITVLIFCLTRFVPGGPVERMISQMQMSGGSKTASQTLSESEINELKALYGMDKPVYIAYSDWLKDLVHLNLGVSTRYYDPVWNMIKERMPVSLFYGLIALILSYGIAIPLGIYKAIHHGSKGDNLSSVIIFIGYSMPNYVLGVLLLSLLAFYFDVLPLGGFTSNNFEELSLLGKVQDLFSHAILPVICYTIADVAILTMTMKNNLLENLSSDYIKTAVSKGLTYKDSVYKHALRNSLIPIASHFGSVISVFLAGSFLIEVVFNIDGIGLLGYEAIIQRDYPVVMGILSLSALLLMFGNIISDLCVAAVDPRVKFGK</sequence>
<dbReference type="RefSeq" id="WP_021712763.1">
    <property type="nucleotide sequence ID" value="NZ_BATM01000008.1"/>
</dbReference>
<dbReference type="AlphaFoldDB" id="U3B0Q0"/>
<keyword evidence="2 7" id="KW-0813">Transport</keyword>
<dbReference type="SUPFAM" id="SSF161098">
    <property type="entry name" value="MetI-like"/>
    <property type="match status" value="1"/>
</dbReference>
<keyword evidence="4 7" id="KW-0812">Transmembrane</keyword>
<dbReference type="PANTHER" id="PTHR30465:SF66">
    <property type="entry name" value="INNER MEMBRANE ABC TRANSPORTER PERMEASE PROTEIN YEJB"/>
    <property type="match status" value="1"/>
</dbReference>
<comment type="similarity">
    <text evidence="7">Belongs to the binding-protein-dependent transport system permease family.</text>
</comment>
<reference evidence="9 10" key="1">
    <citation type="submission" date="2013-09" db="EMBL/GenBank/DDBJ databases">
        <title>Whole genome shotgun sequence of Vibrio ezurae NBRC 102218.</title>
        <authorList>
            <person name="Yoshida I."/>
            <person name="Hosoyama A."/>
            <person name="Numata M."/>
            <person name="Hashimoto M."/>
            <person name="Hosoyama Y."/>
            <person name="Tsuchikane K."/>
            <person name="Noguchi M."/>
            <person name="Hirakata S."/>
            <person name="Ichikawa N."/>
            <person name="Ohji S."/>
            <person name="Yamazoe A."/>
            <person name="Fujita N."/>
        </authorList>
    </citation>
    <scope>NUCLEOTIDE SEQUENCE [LARGE SCALE GENOMIC DNA]</scope>
    <source>
        <strain evidence="9 10">NBRC 102218</strain>
    </source>
</reference>
<evidence type="ECO:0000256" key="5">
    <source>
        <dbReference type="ARBA" id="ARBA00022989"/>
    </source>
</evidence>
<evidence type="ECO:0000313" key="9">
    <source>
        <dbReference type="EMBL" id="GAD79052.1"/>
    </source>
</evidence>
<evidence type="ECO:0000259" key="8">
    <source>
        <dbReference type="PROSITE" id="PS50928"/>
    </source>
</evidence>
<dbReference type="eggNOG" id="COG4174">
    <property type="taxonomic scope" value="Bacteria"/>
</dbReference>
<keyword evidence="3" id="KW-1003">Cell membrane</keyword>
<dbReference type="STRING" id="1219080.VEZ01S_08_00880"/>
<dbReference type="PROSITE" id="PS50928">
    <property type="entry name" value="ABC_TM1"/>
    <property type="match status" value="1"/>
</dbReference>
<gene>
    <name evidence="9" type="ORF">VEZ01S_08_00880</name>
</gene>
<evidence type="ECO:0000313" key="10">
    <source>
        <dbReference type="Proteomes" id="UP000016562"/>
    </source>
</evidence>
<evidence type="ECO:0000256" key="7">
    <source>
        <dbReference type="RuleBase" id="RU363032"/>
    </source>
</evidence>
<comment type="caution">
    <text evidence="9">The sequence shown here is derived from an EMBL/GenBank/DDBJ whole genome shotgun (WGS) entry which is preliminary data.</text>
</comment>
<dbReference type="OrthoDB" id="9805855at2"/>
<evidence type="ECO:0000256" key="6">
    <source>
        <dbReference type="ARBA" id="ARBA00023136"/>
    </source>
</evidence>
<feature type="transmembrane region" description="Helical" evidence="7">
    <location>
        <begin position="111"/>
        <end position="134"/>
    </location>
</feature>
<feature type="transmembrane region" description="Helical" evidence="7">
    <location>
        <begin position="146"/>
        <end position="171"/>
    </location>
</feature>
<evidence type="ECO:0000256" key="3">
    <source>
        <dbReference type="ARBA" id="ARBA00022475"/>
    </source>
</evidence>
<protein>
    <submittedName>
        <fullName evidence="9">Putative peptide ABC transporter permease protein</fullName>
    </submittedName>
</protein>
<dbReference type="CDD" id="cd06261">
    <property type="entry name" value="TM_PBP2"/>
    <property type="match status" value="1"/>
</dbReference>
<accession>U3B0Q0</accession>
<keyword evidence="5 7" id="KW-1133">Transmembrane helix</keyword>
<keyword evidence="6 7" id="KW-0472">Membrane</keyword>
<feature type="transmembrane region" description="Helical" evidence="7">
    <location>
        <begin position="9"/>
        <end position="30"/>
    </location>
</feature>
<dbReference type="Gene3D" id="1.10.3720.10">
    <property type="entry name" value="MetI-like"/>
    <property type="match status" value="1"/>
</dbReference>
<dbReference type="Pfam" id="PF00528">
    <property type="entry name" value="BPD_transp_1"/>
    <property type="match status" value="1"/>
</dbReference>
<keyword evidence="10" id="KW-1185">Reference proteome</keyword>
<proteinExistence type="inferred from homology"/>
<evidence type="ECO:0000256" key="2">
    <source>
        <dbReference type="ARBA" id="ARBA00022448"/>
    </source>
</evidence>
<feature type="domain" description="ABC transmembrane type-1" evidence="8">
    <location>
        <begin position="107"/>
        <end position="323"/>
    </location>
</feature>